<comment type="caution">
    <text evidence="4">The sequence shown here is derived from an EMBL/GenBank/DDBJ whole genome shotgun (WGS) entry which is preliminary data.</text>
</comment>
<dbReference type="InterPro" id="IPR001433">
    <property type="entry name" value="OxRdtase_FAD/NAD-bd"/>
</dbReference>
<dbReference type="InterPro" id="IPR017938">
    <property type="entry name" value="Riboflavin_synthase-like_b-brl"/>
</dbReference>
<dbReference type="Gene3D" id="3.40.50.80">
    <property type="entry name" value="Nucleotide-binding domain of ferredoxin-NADP reductase (FNR) module"/>
    <property type="match status" value="1"/>
</dbReference>
<dbReference type="Gene3D" id="2.40.30.10">
    <property type="entry name" value="Translation factors"/>
    <property type="match status" value="1"/>
</dbReference>
<dbReference type="Pfam" id="PF00175">
    <property type="entry name" value="NAD_binding_1"/>
    <property type="match status" value="1"/>
</dbReference>
<dbReference type="InterPro" id="IPR001041">
    <property type="entry name" value="2Fe-2S_ferredoxin-type"/>
</dbReference>
<dbReference type="SUPFAM" id="SSF54292">
    <property type="entry name" value="2Fe-2S ferredoxin-like"/>
    <property type="match status" value="1"/>
</dbReference>
<dbReference type="PANTHER" id="PTHR47354">
    <property type="entry name" value="NADH OXIDOREDUCTASE HCR"/>
    <property type="match status" value="1"/>
</dbReference>
<feature type="domain" description="2Fe-2S ferredoxin-type" evidence="2">
    <location>
        <begin position="15"/>
        <end position="108"/>
    </location>
</feature>
<dbReference type="InterPro" id="IPR008333">
    <property type="entry name" value="Cbr1-like_FAD-bd_dom"/>
</dbReference>
<dbReference type="PROSITE" id="PS00197">
    <property type="entry name" value="2FE2S_FER_1"/>
    <property type="match status" value="1"/>
</dbReference>
<evidence type="ECO:0000259" key="3">
    <source>
        <dbReference type="PROSITE" id="PS51384"/>
    </source>
</evidence>
<dbReference type="Proteomes" id="UP001143307">
    <property type="component" value="Unassembled WGS sequence"/>
</dbReference>
<sequence>MFGKLISKIKSQFEPRLATVEPIGRTFEVASDQTLLQGALAAGLAFPHHCTVGTCGNCKCRLREGDVRALVDSSVTLTPAELADGFILACQSMLKSAVTVDVDLHDELEAQVSAQHMGTIMAVEKLTHDIMKVFVEIEQPMNFMAGQFADIGLPGFGRHRSYSFANTPVTGGTSQLEFIVRSVSGGQYTQWLFAQDRLGEPFELHGPQGSFWLRPAEAPVLCIAGGSGMAPILSILGDMLNKRIERPVAFFFGARQTRDLYCLQQLESIRQQWPCEFRFVPVLSEEPEPSDWTGARGMVTEFLGREYAGFDIALSHAYLCGPPPMIDAALAELQVCGLSTEHTYYDKFLDSRQLEVVQNEEK</sequence>
<dbReference type="InterPro" id="IPR050415">
    <property type="entry name" value="MRET"/>
</dbReference>
<dbReference type="PRINTS" id="PR00410">
    <property type="entry name" value="PHEHYDRXLASE"/>
</dbReference>
<name>A0ABT3T028_9GAMM</name>
<dbReference type="SUPFAM" id="SSF63380">
    <property type="entry name" value="Riboflavin synthase domain-like"/>
    <property type="match status" value="1"/>
</dbReference>
<proteinExistence type="predicted"/>
<dbReference type="InterPro" id="IPR001709">
    <property type="entry name" value="Flavoprot_Pyr_Nucl_cyt_Rdtase"/>
</dbReference>
<dbReference type="PANTHER" id="PTHR47354:SF5">
    <property type="entry name" value="PROTEIN RFBI"/>
    <property type="match status" value="1"/>
</dbReference>
<dbReference type="EMBL" id="SHNP01000008">
    <property type="protein sequence ID" value="MCX2975469.1"/>
    <property type="molecule type" value="Genomic_DNA"/>
</dbReference>
<dbReference type="InterPro" id="IPR039261">
    <property type="entry name" value="FNR_nucleotide-bd"/>
</dbReference>
<evidence type="ECO:0000313" key="5">
    <source>
        <dbReference type="Proteomes" id="UP001143307"/>
    </source>
</evidence>
<evidence type="ECO:0000313" key="4">
    <source>
        <dbReference type="EMBL" id="MCX2975469.1"/>
    </source>
</evidence>
<reference evidence="4" key="1">
    <citation type="submission" date="2019-02" db="EMBL/GenBank/DDBJ databases">
        <authorList>
            <person name="Li S.-H."/>
        </authorList>
    </citation>
    <scope>NUCLEOTIDE SEQUENCE</scope>
    <source>
        <strain evidence="4">IMCC8485</strain>
    </source>
</reference>
<protein>
    <submittedName>
        <fullName evidence="4">2Fe-2S iron-sulfur cluster binding domain-containing protein</fullName>
    </submittedName>
</protein>
<evidence type="ECO:0000256" key="1">
    <source>
        <dbReference type="ARBA" id="ARBA00034078"/>
    </source>
</evidence>
<gene>
    <name evidence="4" type="ORF">EYC87_17960</name>
</gene>
<accession>A0ABT3T028</accession>
<dbReference type="InterPro" id="IPR012675">
    <property type="entry name" value="Beta-grasp_dom_sf"/>
</dbReference>
<dbReference type="Pfam" id="PF00111">
    <property type="entry name" value="Fer2"/>
    <property type="match status" value="1"/>
</dbReference>
<dbReference type="InterPro" id="IPR006058">
    <property type="entry name" value="2Fe2S_fd_BS"/>
</dbReference>
<dbReference type="PROSITE" id="PS51384">
    <property type="entry name" value="FAD_FR"/>
    <property type="match status" value="1"/>
</dbReference>
<dbReference type="PROSITE" id="PS51085">
    <property type="entry name" value="2FE2S_FER_2"/>
    <property type="match status" value="1"/>
</dbReference>
<organism evidence="4 5">
    <name type="scientific">Candidatus Seongchinamella marina</name>
    <dbReference type="NCBI Taxonomy" id="2518990"/>
    <lineage>
        <taxon>Bacteria</taxon>
        <taxon>Pseudomonadati</taxon>
        <taxon>Pseudomonadota</taxon>
        <taxon>Gammaproteobacteria</taxon>
        <taxon>Cellvibrionales</taxon>
        <taxon>Halieaceae</taxon>
        <taxon>Seongchinamella</taxon>
    </lineage>
</organism>
<dbReference type="CDD" id="cd00207">
    <property type="entry name" value="fer2"/>
    <property type="match status" value="1"/>
</dbReference>
<evidence type="ECO:0000259" key="2">
    <source>
        <dbReference type="PROSITE" id="PS51085"/>
    </source>
</evidence>
<dbReference type="InterPro" id="IPR036010">
    <property type="entry name" value="2Fe-2S_ferredoxin-like_sf"/>
</dbReference>
<dbReference type="InterPro" id="IPR017927">
    <property type="entry name" value="FAD-bd_FR_type"/>
</dbReference>
<keyword evidence="5" id="KW-1185">Reference proteome</keyword>
<comment type="cofactor">
    <cofactor evidence="1">
        <name>[2Fe-2S] cluster</name>
        <dbReference type="ChEBI" id="CHEBI:190135"/>
    </cofactor>
</comment>
<dbReference type="SUPFAM" id="SSF52343">
    <property type="entry name" value="Ferredoxin reductase-like, C-terminal NADP-linked domain"/>
    <property type="match status" value="1"/>
</dbReference>
<feature type="domain" description="FAD-binding FR-type" evidence="3">
    <location>
        <begin position="113"/>
        <end position="214"/>
    </location>
</feature>
<dbReference type="Gene3D" id="3.10.20.30">
    <property type="match status" value="1"/>
</dbReference>
<dbReference type="PRINTS" id="PR00371">
    <property type="entry name" value="FPNCR"/>
</dbReference>
<dbReference type="Pfam" id="PF00970">
    <property type="entry name" value="FAD_binding_6"/>
    <property type="match status" value="1"/>
</dbReference>